<dbReference type="Pfam" id="PF01902">
    <property type="entry name" value="Diphthami_syn_2"/>
    <property type="match status" value="1"/>
</dbReference>
<sequence>MKVVGLLSGGKDSCYNLCHCVLEGHEIVALATLVPPTGKGTLLPYTDEMDSYMYQTVGHDAVHYVAEAMNLPLYRTQITGTVVNQDAVYGSRDYAPSISNEESDQATINATGSASTTHDETEDMYRLLKLVKMHHPEIEAVSVGAILSNYQRVRVEHVYVDLLMYKDTETVLHADAAFASVSYLRVKSAELIAKPSDSFGVQKIRNVMQAPQLYDALGQRSLTIARQGLADTSDCPVLDPLCRLHAGKEAPYEFSVHVSLKKPWIYVGDITGPSHGSFEQEVHGAFNQLRSTLETHGYDMSDICHINVSLESQTLFPILNEVYKTQFGAAPPSRACVAIPLASNGARVVLDVIAFRDSHSHSRRVLHVQSRSFWAPANIGPYSQAVSTDDRIWIAGQIGMVPASLAVPGDIPSQIALSLQHIRRIVIAVRGWSYAQNEAYVEGGICWVATTQADLFSRTLANVWNEANKAEDLDSEPKHAHQQIDDESVWLGSNRDPASIPLLVIQLAQDALPKQAAVEWQLTANTGRSQYDANTLDQDADTNQNHSLEAWTGSFVKNGVHCTYRVSYHPQAGRVMGIADVQLATQASEQYSVQDERFCDLLETALQVRVVHSGKPSEADLVFSRLFQRETTSHILAFGWALMGEPITDSSEAIGVVFLG</sequence>
<dbReference type="CDD" id="cd06155">
    <property type="entry name" value="eu_AANH_C_1"/>
    <property type="match status" value="1"/>
</dbReference>
<keyword evidence="8" id="KW-1185">Reference proteome</keyword>
<evidence type="ECO:0000256" key="3">
    <source>
        <dbReference type="ARBA" id="ARBA00029814"/>
    </source>
</evidence>
<evidence type="ECO:0000256" key="1">
    <source>
        <dbReference type="ARBA" id="ARBA00012089"/>
    </source>
</evidence>
<evidence type="ECO:0000256" key="4">
    <source>
        <dbReference type="ARBA" id="ARBA00031552"/>
    </source>
</evidence>
<dbReference type="InterPro" id="IPR014729">
    <property type="entry name" value="Rossmann-like_a/b/a_fold"/>
</dbReference>
<dbReference type="GO" id="GO:0017183">
    <property type="term" value="P:protein histidyl modification to diphthamide"/>
    <property type="evidence" value="ECO:0007669"/>
    <property type="project" value="TreeGrafter"/>
</dbReference>
<evidence type="ECO:0000313" key="7">
    <source>
        <dbReference type="EMBL" id="WFD44088.1"/>
    </source>
</evidence>
<dbReference type="PANTHER" id="PTHR12196">
    <property type="entry name" value="DOMAIN OF UNKNOWN FUNCTION 71 DUF71 -CONTAINING PROTEIN"/>
    <property type="match status" value="1"/>
</dbReference>
<reference evidence="7" key="1">
    <citation type="submission" date="2023-02" db="EMBL/GenBank/DDBJ databases">
        <title>Mating type loci evolution in Malassezia.</title>
        <authorList>
            <person name="Coelho M.A."/>
        </authorList>
    </citation>
    <scope>NUCLEOTIDE SEQUENCE</scope>
    <source>
        <strain evidence="7">CBS 14136</strain>
    </source>
</reference>
<dbReference type="Pfam" id="PF01042">
    <property type="entry name" value="Ribonuc_L-PSP"/>
    <property type="match status" value="2"/>
</dbReference>
<dbReference type="GO" id="GO:0017178">
    <property type="term" value="F:diphthine-ammonia ligase activity"/>
    <property type="evidence" value="ECO:0007669"/>
    <property type="project" value="UniProtKB-EC"/>
</dbReference>
<dbReference type="InterPro" id="IPR035959">
    <property type="entry name" value="RutC-like_sf"/>
</dbReference>
<dbReference type="InterPro" id="IPR002761">
    <property type="entry name" value="Diphthami_syn_dom"/>
</dbReference>
<dbReference type="SUPFAM" id="SSF55298">
    <property type="entry name" value="YjgF-like"/>
    <property type="match status" value="2"/>
</dbReference>
<dbReference type="SUPFAM" id="SSF52402">
    <property type="entry name" value="Adenine nucleotide alpha hydrolases-like"/>
    <property type="match status" value="1"/>
</dbReference>
<dbReference type="EMBL" id="CP118377">
    <property type="protein sequence ID" value="WFD44088.1"/>
    <property type="molecule type" value="Genomic_DNA"/>
</dbReference>
<proteinExistence type="predicted"/>
<dbReference type="CDD" id="cd01994">
    <property type="entry name" value="AANH_PF0828-like"/>
    <property type="match status" value="1"/>
</dbReference>
<dbReference type="Proteomes" id="UP001214628">
    <property type="component" value="Chromosome 3"/>
</dbReference>
<organism evidence="7 8">
    <name type="scientific">Malassezia psittaci</name>
    <dbReference type="NCBI Taxonomy" id="1821823"/>
    <lineage>
        <taxon>Eukaryota</taxon>
        <taxon>Fungi</taxon>
        <taxon>Dikarya</taxon>
        <taxon>Basidiomycota</taxon>
        <taxon>Ustilaginomycotina</taxon>
        <taxon>Malasseziomycetes</taxon>
        <taxon>Malasseziales</taxon>
        <taxon>Malasseziaceae</taxon>
        <taxon>Malassezia</taxon>
    </lineage>
</organism>
<dbReference type="Gene3D" id="3.30.1330.40">
    <property type="entry name" value="RutC-like"/>
    <property type="match status" value="2"/>
</dbReference>
<dbReference type="Gene3D" id="3.40.50.620">
    <property type="entry name" value="HUPs"/>
    <property type="match status" value="1"/>
</dbReference>
<keyword evidence="7" id="KW-0436">Ligase</keyword>
<dbReference type="InterPro" id="IPR006175">
    <property type="entry name" value="YjgF/YER057c/UK114"/>
</dbReference>
<evidence type="ECO:0000259" key="6">
    <source>
        <dbReference type="Pfam" id="PF01902"/>
    </source>
</evidence>
<name>A0AAF0F7G7_9BASI</name>
<protein>
    <recommendedName>
        <fullName evidence="2">Diphthine--ammonia ligase</fullName>
        <ecNumber evidence="1">6.3.1.14</ecNumber>
    </recommendedName>
    <alternativeName>
        <fullName evidence="3">Diphthamide synthase</fullName>
    </alternativeName>
    <alternativeName>
        <fullName evidence="4">Diphthamide synthetase</fullName>
    </alternativeName>
</protein>
<evidence type="ECO:0000256" key="2">
    <source>
        <dbReference type="ARBA" id="ARBA00018426"/>
    </source>
</evidence>
<dbReference type="InterPro" id="IPR030662">
    <property type="entry name" value="DPH6/MJ0570"/>
</dbReference>
<comment type="catalytic activity">
    <reaction evidence="5">
        <text>diphthine-[translation elongation factor 2] + NH4(+) + ATP = diphthamide-[translation elongation factor 2] + AMP + diphosphate + H(+)</text>
        <dbReference type="Rhea" id="RHEA:19753"/>
        <dbReference type="Rhea" id="RHEA-COMP:10172"/>
        <dbReference type="Rhea" id="RHEA-COMP:10174"/>
        <dbReference type="ChEBI" id="CHEBI:15378"/>
        <dbReference type="ChEBI" id="CHEBI:16692"/>
        <dbReference type="ChEBI" id="CHEBI:28938"/>
        <dbReference type="ChEBI" id="CHEBI:30616"/>
        <dbReference type="ChEBI" id="CHEBI:33019"/>
        <dbReference type="ChEBI" id="CHEBI:82696"/>
        <dbReference type="ChEBI" id="CHEBI:456215"/>
        <dbReference type="EC" id="6.3.1.14"/>
    </reaction>
</comment>
<evidence type="ECO:0000256" key="5">
    <source>
        <dbReference type="ARBA" id="ARBA00048108"/>
    </source>
</evidence>
<accession>A0AAF0F7G7</accession>
<dbReference type="AlphaFoldDB" id="A0AAF0F7G7"/>
<dbReference type="CDD" id="cd06156">
    <property type="entry name" value="eu_AANH_C_2"/>
    <property type="match status" value="1"/>
</dbReference>
<evidence type="ECO:0000313" key="8">
    <source>
        <dbReference type="Proteomes" id="UP001214628"/>
    </source>
</evidence>
<gene>
    <name evidence="7" type="ORF">MPSI1_002753</name>
</gene>
<feature type="domain" description="Diphthamide synthase" evidence="6">
    <location>
        <begin position="1"/>
        <end position="81"/>
    </location>
</feature>
<dbReference type="EC" id="6.3.1.14" evidence="1"/>
<dbReference type="PANTHER" id="PTHR12196:SF2">
    <property type="entry name" value="DIPHTHINE--AMMONIA LIGASE"/>
    <property type="match status" value="1"/>
</dbReference>